<feature type="compositionally biased region" description="Pro residues" evidence="1">
    <location>
        <begin position="16"/>
        <end position="27"/>
    </location>
</feature>
<sequence>MVIGPGVQRAAQTQPVPTPSATPPPQVLAPESQLLSDQARGQPPGPTRPAMFRPAGGPSPPDYHP</sequence>
<protein>
    <submittedName>
        <fullName evidence="2">Uncharacterized protein</fullName>
    </submittedName>
</protein>
<keyword evidence="3" id="KW-1185">Reference proteome</keyword>
<gene>
    <name evidence="2" type="ORF">PGT21_002545</name>
</gene>
<evidence type="ECO:0000313" key="2">
    <source>
        <dbReference type="EMBL" id="KAA1067365.1"/>
    </source>
</evidence>
<dbReference type="AlphaFoldDB" id="A0A5B0LSN7"/>
<name>A0A5B0LSN7_PUCGR</name>
<feature type="region of interest" description="Disordered" evidence="1">
    <location>
        <begin position="1"/>
        <end position="65"/>
    </location>
</feature>
<proteinExistence type="predicted"/>
<dbReference type="Proteomes" id="UP000324748">
    <property type="component" value="Unassembled WGS sequence"/>
</dbReference>
<dbReference type="EMBL" id="VSWC01000184">
    <property type="protein sequence ID" value="KAA1067365.1"/>
    <property type="molecule type" value="Genomic_DNA"/>
</dbReference>
<evidence type="ECO:0000313" key="3">
    <source>
        <dbReference type="Proteomes" id="UP000324748"/>
    </source>
</evidence>
<organism evidence="2 3">
    <name type="scientific">Puccinia graminis f. sp. tritici</name>
    <dbReference type="NCBI Taxonomy" id="56615"/>
    <lineage>
        <taxon>Eukaryota</taxon>
        <taxon>Fungi</taxon>
        <taxon>Dikarya</taxon>
        <taxon>Basidiomycota</taxon>
        <taxon>Pucciniomycotina</taxon>
        <taxon>Pucciniomycetes</taxon>
        <taxon>Pucciniales</taxon>
        <taxon>Pucciniaceae</taxon>
        <taxon>Puccinia</taxon>
    </lineage>
</organism>
<accession>A0A5B0LSN7</accession>
<evidence type="ECO:0000256" key="1">
    <source>
        <dbReference type="SAM" id="MobiDB-lite"/>
    </source>
</evidence>
<reference evidence="2 3" key="1">
    <citation type="submission" date="2019-05" db="EMBL/GenBank/DDBJ databases">
        <title>Emergence of the Ug99 lineage of the wheat stem rust pathogen through somatic hybridization.</title>
        <authorList>
            <person name="Li F."/>
            <person name="Upadhyaya N.M."/>
            <person name="Sperschneider J."/>
            <person name="Matny O."/>
            <person name="Nguyen-Phuc H."/>
            <person name="Mago R."/>
            <person name="Raley C."/>
            <person name="Miller M.E."/>
            <person name="Silverstein K.A.T."/>
            <person name="Henningsen E."/>
            <person name="Hirsch C.D."/>
            <person name="Visser B."/>
            <person name="Pretorius Z.A."/>
            <person name="Steffenson B.J."/>
            <person name="Schwessinger B."/>
            <person name="Dodds P.N."/>
            <person name="Figueroa M."/>
        </authorList>
    </citation>
    <scope>NUCLEOTIDE SEQUENCE [LARGE SCALE GENOMIC DNA]</scope>
    <source>
        <strain evidence="2">21-0</strain>
    </source>
</reference>
<comment type="caution">
    <text evidence="2">The sequence shown here is derived from an EMBL/GenBank/DDBJ whole genome shotgun (WGS) entry which is preliminary data.</text>
</comment>